<sequence>MFVHSYWDAIPTRFNALPPVQAYCIYATILLPMAHTPGTVHLVRGSPGIRRIFAHWWACILDNDGVVKHEGFVVQPDGWNELGQLLLFFTQNIEDESNYEDIVEGAGGLSRFASLLLKHTNLALDRPSGTDMVKEGAVMAAVKLVESRRDRGGPFDTAILSEGWIQALVRSVPVLDSFKQDVRLGGHDALGLVVLCDYLSSKRLDKGIVQALQAGLLEVMVSFGATVTSTANGDETGYKWLHHLLTELLPGGLLYYGVAREMKIQFPTVRIAAAAPEFTKSAIFDA</sequence>
<dbReference type="EMBL" id="JARKIB010000014">
    <property type="protein sequence ID" value="KAJ7772183.1"/>
    <property type="molecule type" value="Genomic_DNA"/>
</dbReference>
<organism evidence="1 2">
    <name type="scientific">Mycena metata</name>
    <dbReference type="NCBI Taxonomy" id="1033252"/>
    <lineage>
        <taxon>Eukaryota</taxon>
        <taxon>Fungi</taxon>
        <taxon>Dikarya</taxon>
        <taxon>Basidiomycota</taxon>
        <taxon>Agaricomycotina</taxon>
        <taxon>Agaricomycetes</taxon>
        <taxon>Agaricomycetidae</taxon>
        <taxon>Agaricales</taxon>
        <taxon>Marasmiineae</taxon>
        <taxon>Mycenaceae</taxon>
        <taxon>Mycena</taxon>
    </lineage>
</organism>
<evidence type="ECO:0000313" key="2">
    <source>
        <dbReference type="Proteomes" id="UP001215598"/>
    </source>
</evidence>
<gene>
    <name evidence="1" type="ORF">B0H16DRAFT_165125</name>
</gene>
<dbReference type="AlphaFoldDB" id="A0AAD7JUL2"/>
<dbReference type="Proteomes" id="UP001215598">
    <property type="component" value="Unassembled WGS sequence"/>
</dbReference>
<reference evidence="1" key="1">
    <citation type="submission" date="2023-03" db="EMBL/GenBank/DDBJ databases">
        <title>Massive genome expansion in bonnet fungi (Mycena s.s.) driven by repeated elements and novel gene families across ecological guilds.</title>
        <authorList>
            <consortium name="Lawrence Berkeley National Laboratory"/>
            <person name="Harder C.B."/>
            <person name="Miyauchi S."/>
            <person name="Viragh M."/>
            <person name="Kuo A."/>
            <person name="Thoen E."/>
            <person name="Andreopoulos B."/>
            <person name="Lu D."/>
            <person name="Skrede I."/>
            <person name="Drula E."/>
            <person name="Henrissat B."/>
            <person name="Morin E."/>
            <person name="Kohler A."/>
            <person name="Barry K."/>
            <person name="LaButti K."/>
            <person name="Morin E."/>
            <person name="Salamov A."/>
            <person name="Lipzen A."/>
            <person name="Mereny Z."/>
            <person name="Hegedus B."/>
            <person name="Baldrian P."/>
            <person name="Stursova M."/>
            <person name="Weitz H."/>
            <person name="Taylor A."/>
            <person name="Grigoriev I.V."/>
            <person name="Nagy L.G."/>
            <person name="Martin F."/>
            <person name="Kauserud H."/>
        </authorList>
    </citation>
    <scope>NUCLEOTIDE SEQUENCE</scope>
    <source>
        <strain evidence="1">CBHHK182m</strain>
    </source>
</reference>
<comment type="caution">
    <text evidence="1">The sequence shown here is derived from an EMBL/GenBank/DDBJ whole genome shotgun (WGS) entry which is preliminary data.</text>
</comment>
<protein>
    <submittedName>
        <fullName evidence="1">Uncharacterized protein</fullName>
    </submittedName>
</protein>
<name>A0AAD7JUL2_9AGAR</name>
<proteinExistence type="predicted"/>
<keyword evidence="2" id="KW-1185">Reference proteome</keyword>
<evidence type="ECO:0000313" key="1">
    <source>
        <dbReference type="EMBL" id="KAJ7772183.1"/>
    </source>
</evidence>
<accession>A0AAD7JUL2</accession>